<feature type="domain" description="PiggyBac transposable element-derived protein" evidence="2">
    <location>
        <begin position="179"/>
        <end position="245"/>
    </location>
</feature>
<feature type="compositionally biased region" description="Polar residues" evidence="1">
    <location>
        <begin position="113"/>
        <end position="125"/>
    </location>
</feature>
<dbReference type="RefSeq" id="XP_049307376.1">
    <property type="nucleotide sequence ID" value="XM_049451419.1"/>
</dbReference>
<evidence type="ECO:0000256" key="1">
    <source>
        <dbReference type="SAM" id="MobiDB-lite"/>
    </source>
</evidence>
<feature type="region of interest" description="Disordered" evidence="1">
    <location>
        <begin position="1"/>
        <end position="29"/>
    </location>
</feature>
<dbReference type="Proteomes" id="UP001652620">
    <property type="component" value="Chromosome 3"/>
</dbReference>
<name>A0ABM3JDR7_BACDO</name>
<feature type="compositionally biased region" description="Low complexity" evidence="1">
    <location>
        <begin position="91"/>
        <end position="100"/>
    </location>
</feature>
<dbReference type="GeneID" id="125777160"/>
<evidence type="ECO:0000259" key="2">
    <source>
        <dbReference type="Pfam" id="PF13843"/>
    </source>
</evidence>
<feature type="compositionally biased region" description="Acidic residues" evidence="1">
    <location>
        <begin position="16"/>
        <end position="28"/>
    </location>
</feature>
<dbReference type="InterPro" id="IPR029526">
    <property type="entry name" value="PGBD"/>
</dbReference>
<feature type="region of interest" description="Disordered" evidence="1">
    <location>
        <begin position="91"/>
        <end position="126"/>
    </location>
</feature>
<sequence length="261" mass="29548">MTDEEIEQLMNSTLLSDEESEYEDDDNSIVDPDYVVDQISPEEDQIIDDVLCEMNNSVVDNEVGLSLNFSTLSGVSSEAVERIPYTSITSTDAEAATTTKKANKPRRRPHSPLPTTESTGPQVIPSSGGFTGSSVDAIDKSSIEFSNILWRQRSMKMHVNEIAFRGDSGLPYAVRKLKNPIEFLNYFLTDELIVVIVEETNRAAWSIDINTQFITNSSQIRKYLGVLMFMSIFRYPNIDAHWSEFGFRHLPNALPWKKFFQ</sequence>
<reference evidence="4" key="1">
    <citation type="submission" date="2025-08" db="UniProtKB">
        <authorList>
            <consortium name="RefSeq"/>
        </authorList>
    </citation>
    <scope>IDENTIFICATION</scope>
    <source>
        <tissue evidence="4">Adult</tissue>
    </source>
</reference>
<evidence type="ECO:0000313" key="4">
    <source>
        <dbReference type="RefSeq" id="XP_049307376.1"/>
    </source>
</evidence>
<accession>A0ABM3JDR7</accession>
<proteinExistence type="predicted"/>
<feature type="compositionally biased region" description="Basic residues" evidence="1">
    <location>
        <begin position="101"/>
        <end position="110"/>
    </location>
</feature>
<protein>
    <submittedName>
        <fullName evidence="4">Uncharacterized protein LOC125777160</fullName>
    </submittedName>
</protein>
<keyword evidence="3" id="KW-1185">Reference proteome</keyword>
<dbReference type="Pfam" id="PF13843">
    <property type="entry name" value="DDE_Tnp_1_7"/>
    <property type="match status" value="1"/>
</dbReference>
<gene>
    <name evidence="4" type="primary">LOC125777160</name>
</gene>
<evidence type="ECO:0000313" key="3">
    <source>
        <dbReference type="Proteomes" id="UP001652620"/>
    </source>
</evidence>
<organism evidence="3 4">
    <name type="scientific">Bactrocera dorsalis</name>
    <name type="common">Oriental fruit fly</name>
    <name type="synonym">Dacus dorsalis</name>
    <dbReference type="NCBI Taxonomy" id="27457"/>
    <lineage>
        <taxon>Eukaryota</taxon>
        <taxon>Metazoa</taxon>
        <taxon>Ecdysozoa</taxon>
        <taxon>Arthropoda</taxon>
        <taxon>Hexapoda</taxon>
        <taxon>Insecta</taxon>
        <taxon>Pterygota</taxon>
        <taxon>Neoptera</taxon>
        <taxon>Endopterygota</taxon>
        <taxon>Diptera</taxon>
        <taxon>Brachycera</taxon>
        <taxon>Muscomorpha</taxon>
        <taxon>Tephritoidea</taxon>
        <taxon>Tephritidae</taxon>
        <taxon>Bactrocera</taxon>
        <taxon>Bactrocera</taxon>
    </lineage>
</organism>